<dbReference type="EMBL" id="CAMXCT020001303">
    <property type="protein sequence ID" value="CAL1142191.1"/>
    <property type="molecule type" value="Genomic_DNA"/>
</dbReference>
<gene>
    <name evidence="1" type="ORF">C1SCF055_LOCUS15939</name>
</gene>
<accession>A0A9P1CCA1</accession>
<evidence type="ECO:0000313" key="4">
    <source>
        <dbReference type="Proteomes" id="UP001152797"/>
    </source>
</evidence>
<evidence type="ECO:0000313" key="2">
    <source>
        <dbReference type="EMBL" id="CAL1142191.1"/>
    </source>
</evidence>
<evidence type="ECO:0000313" key="3">
    <source>
        <dbReference type="EMBL" id="CAL4776128.1"/>
    </source>
</evidence>
<reference evidence="1" key="1">
    <citation type="submission" date="2022-10" db="EMBL/GenBank/DDBJ databases">
        <authorList>
            <person name="Chen Y."/>
            <person name="Dougan E. K."/>
            <person name="Chan C."/>
            <person name="Rhodes N."/>
            <person name="Thang M."/>
        </authorList>
    </citation>
    <scope>NUCLEOTIDE SEQUENCE</scope>
</reference>
<dbReference type="EMBL" id="CAMXCT010001303">
    <property type="protein sequence ID" value="CAI3988816.1"/>
    <property type="molecule type" value="Genomic_DNA"/>
</dbReference>
<evidence type="ECO:0000313" key="1">
    <source>
        <dbReference type="EMBL" id="CAI3988816.1"/>
    </source>
</evidence>
<name>A0A9P1CCA1_9DINO</name>
<keyword evidence="4" id="KW-1185">Reference proteome</keyword>
<reference evidence="2" key="2">
    <citation type="submission" date="2024-04" db="EMBL/GenBank/DDBJ databases">
        <authorList>
            <person name="Chen Y."/>
            <person name="Shah S."/>
            <person name="Dougan E. K."/>
            <person name="Thang M."/>
            <person name="Chan C."/>
        </authorList>
    </citation>
    <scope>NUCLEOTIDE SEQUENCE [LARGE SCALE GENOMIC DNA]</scope>
</reference>
<comment type="caution">
    <text evidence="1">The sequence shown here is derived from an EMBL/GenBank/DDBJ whole genome shotgun (WGS) entry which is preliminary data.</text>
</comment>
<sequence>MAFPTALCASWRCALRRGASFGRQRGVLLGAQLALSQRQREWAEKAMEGEPLTAEHWIDLAEAALEKAAQLPCQDVLVLLSALDRQAEDLSVTLVLAARLTVLAPTMALEEILDAWQLLMRQPPAVRKKVTVMRALEELELSLRQCPLDATGLTQTLACLAAGGATRPELLQRLARQALELRDLGYQEMVAIETYFEALGGLQEPLDELLRQRKVLFLKEAPLPALLRALEAQPAAPLLEALVQRLEALGDD</sequence>
<proteinExistence type="predicted"/>
<dbReference type="EMBL" id="CAMXCT030001303">
    <property type="protein sequence ID" value="CAL4776128.1"/>
    <property type="molecule type" value="Genomic_DNA"/>
</dbReference>
<dbReference type="Proteomes" id="UP001152797">
    <property type="component" value="Unassembled WGS sequence"/>
</dbReference>
<dbReference type="AlphaFoldDB" id="A0A9P1CCA1"/>
<protein>
    <submittedName>
        <fullName evidence="3">Leucine-zipper-like transcriptional regulator 1</fullName>
    </submittedName>
</protein>
<organism evidence="1">
    <name type="scientific">Cladocopium goreaui</name>
    <dbReference type="NCBI Taxonomy" id="2562237"/>
    <lineage>
        <taxon>Eukaryota</taxon>
        <taxon>Sar</taxon>
        <taxon>Alveolata</taxon>
        <taxon>Dinophyceae</taxon>
        <taxon>Suessiales</taxon>
        <taxon>Symbiodiniaceae</taxon>
        <taxon>Cladocopium</taxon>
    </lineage>
</organism>
<feature type="non-terminal residue" evidence="1">
    <location>
        <position position="1"/>
    </location>
</feature>